<proteinExistence type="predicted"/>
<dbReference type="Proteomes" id="UP000284006">
    <property type="component" value="Unassembled WGS sequence"/>
</dbReference>
<sequence>MIIDFHTHFLPRSYPALPAGIDEPAWPRMVAADDGSATMFVGARQFRTFDDLYWDPARRIAAMDLAGTEVQVLSPLPEILSYWLDPRAALVLTDAVNAHAAEMVAYAPERLKGLGVVALQDVGTAIGQLDTIANVHRLAGIFVGSNVNGKSIASPEFHPFFAEVERLGLLVFVHGIRPAGLERMVGPPLMGAVLGIPNENTMAIASFMMSDILGRFPALKLVFSHGGGGIGAVLDRMNLIWEKFPAMRESLQISPLAYARRFYYDTAVFGADYLAYLVTRLGADCLLAGTDGPTEIGQTDLAGFVAQAGIEGAARAGILGANAARLLAGAGSLRAAA</sequence>
<comment type="caution">
    <text evidence="3">The sequence shown here is derived from an EMBL/GenBank/DDBJ whole genome shotgun (WGS) entry which is preliminary data.</text>
</comment>
<dbReference type="EMBL" id="QYUP01000075">
    <property type="protein sequence ID" value="RJG20976.1"/>
    <property type="molecule type" value="Genomic_DNA"/>
</dbReference>
<name>A0A418Y4Q3_9BURK</name>
<keyword evidence="1" id="KW-0456">Lyase</keyword>
<dbReference type="GO" id="GO:0016787">
    <property type="term" value="F:hydrolase activity"/>
    <property type="evidence" value="ECO:0007669"/>
    <property type="project" value="UniProtKB-KW"/>
</dbReference>
<dbReference type="InterPro" id="IPR032466">
    <property type="entry name" value="Metal_Hydrolase"/>
</dbReference>
<protein>
    <submittedName>
        <fullName evidence="3">Amidohydrolase</fullName>
    </submittedName>
</protein>
<dbReference type="PANTHER" id="PTHR21240">
    <property type="entry name" value="2-AMINO-3-CARBOXYLMUCONATE-6-SEMIALDEHYDE DECARBOXYLASE"/>
    <property type="match status" value="1"/>
</dbReference>
<dbReference type="InterPro" id="IPR032465">
    <property type="entry name" value="ACMSD"/>
</dbReference>
<keyword evidence="4" id="KW-1185">Reference proteome</keyword>
<reference evidence="3 4" key="1">
    <citation type="submission" date="2018-09" db="EMBL/GenBank/DDBJ databases">
        <authorList>
            <person name="Zhu H."/>
        </authorList>
    </citation>
    <scope>NUCLEOTIDE SEQUENCE [LARGE SCALE GENOMIC DNA]</scope>
    <source>
        <strain evidence="3 4">K1S02-61</strain>
    </source>
</reference>
<keyword evidence="3" id="KW-0378">Hydrolase</keyword>
<dbReference type="Pfam" id="PF04909">
    <property type="entry name" value="Amidohydro_2"/>
    <property type="match status" value="1"/>
</dbReference>
<dbReference type="OrthoDB" id="149172at2"/>
<evidence type="ECO:0000259" key="2">
    <source>
        <dbReference type="Pfam" id="PF04909"/>
    </source>
</evidence>
<evidence type="ECO:0000313" key="4">
    <source>
        <dbReference type="Proteomes" id="UP000284006"/>
    </source>
</evidence>
<dbReference type="AlphaFoldDB" id="A0A418Y4Q3"/>
<dbReference type="GO" id="GO:0019748">
    <property type="term" value="P:secondary metabolic process"/>
    <property type="evidence" value="ECO:0007669"/>
    <property type="project" value="TreeGrafter"/>
</dbReference>
<dbReference type="InterPro" id="IPR006680">
    <property type="entry name" value="Amidohydro-rel"/>
</dbReference>
<dbReference type="SUPFAM" id="SSF51556">
    <property type="entry name" value="Metallo-dependent hydrolases"/>
    <property type="match status" value="1"/>
</dbReference>
<dbReference type="PANTHER" id="PTHR21240:SF28">
    <property type="entry name" value="ISO-OROTATE DECARBOXYLASE (EUROFUNG)"/>
    <property type="match status" value="1"/>
</dbReference>
<organism evidence="3 4">
    <name type="scientific">Massilia cavernae</name>
    <dbReference type="NCBI Taxonomy" id="2320864"/>
    <lineage>
        <taxon>Bacteria</taxon>
        <taxon>Pseudomonadati</taxon>
        <taxon>Pseudomonadota</taxon>
        <taxon>Betaproteobacteria</taxon>
        <taxon>Burkholderiales</taxon>
        <taxon>Oxalobacteraceae</taxon>
        <taxon>Telluria group</taxon>
        <taxon>Massilia</taxon>
    </lineage>
</organism>
<gene>
    <name evidence="3" type="ORF">D3872_07640</name>
</gene>
<dbReference type="RefSeq" id="WP_119810220.1">
    <property type="nucleotide sequence ID" value="NZ_QYUP01000075.1"/>
</dbReference>
<evidence type="ECO:0000256" key="1">
    <source>
        <dbReference type="ARBA" id="ARBA00023239"/>
    </source>
</evidence>
<feature type="domain" description="Amidohydrolase-related" evidence="2">
    <location>
        <begin position="3"/>
        <end position="327"/>
    </location>
</feature>
<dbReference type="GO" id="GO:0005737">
    <property type="term" value="C:cytoplasm"/>
    <property type="evidence" value="ECO:0007669"/>
    <property type="project" value="TreeGrafter"/>
</dbReference>
<accession>A0A418Y4Q3</accession>
<evidence type="ECO:0000313" key="3">
    <source>
        <dbReference type="EMBL" id="RJG20976.1"/>
    </source>
</evidence>
<dbReference type="GO" id="GO:0016831">
    <property type="term" value="F:carboxy-lyase activity"/>
    <property type="evidence" value="ECO:0007669"/>
    <property type="project" value="InterPro"/>
</dbReference>
<dbReference type="Gene3D" id="3.20.20.140">
    <property type="entry name" value="Metal-dependent hydrolases"/>
    <property type="match status" value="1"/>
</dbReference>